<dbReference type="EMBL" id="JANBUN010002754">
    <property type="protein sequence ID" value="KAJ2793771.1"/>
    <property type="molecule type" value="Genomic_DNA"/>
</dbReference>
<protein>
    <submittedName>
        <fullName evidence="1">ATP-binding cassette transporter snq2</fullName>
    </submittedName>
</protein>
<evidence type="ECO:0000313" key="2">
    <source>
        <dbReference type="Proteomes" id="UP001140087"/>
    </source>
</evidence>
<keyword evidence="1" id="KW-0547">Nucleotide-binding</keyword>
<keyword evidence="2" id="KW-1185">Reference proteome</keyword>
<name>A0ACC1KRQ1_9FUNG</name>
<accession>A0ACC1KRQ1</accession>
<reference evidence="1" key="1">
    <citation type="submission" date="2022-07" db="EMBL/GenBank/DDBJ databases">
        <title>Phylogenomic reconstructions and comparative analyses of Kickxellomycotina fungi.</title>
        <authorList>
            <person name="Reynolds N.K."/>
            <person name="Stajich J.E."/>
            <person name="Barry K."/>
            <person name="Grigoriev I.V."/>
            <person name="Crous P."/>
            <person name="Smith M.E."/>
        </authorList>
    </citation>
    <scope>NUCLEOTIDE SEQUENCE</scope>
    <source>
        <strain evidence="1">BCRC 34780</strain>
    </source>
</reference>
<dbReference type="Proteomes" id="UP001140087">
    <property type="component" value="Unassembled WGS sequence"/>
</dbReference>
<sequence length="523" mass="57963">ALVSSEYRNIDYPCRPGGLVPDIPGIGIANQVCTIIGANPGELRVRGRDYLERTYSIHVTDQWKDFLAVTSYWIMFVVLITIVMEVVEFGNAGYTINVYKRYPPDVAALQEESANGDGEGYYADIPEGGPSDEQIARGTTYTWKHVNYTVPVKGGQRQLLHDISGYIKPGTMTALMGSSGAGKTTLLDALSQRKTIGRLEGEMLMNGAPQPTSFRRITGYCEQLDVHNPLATVREALRFSAALRRPGSVSDHERNVYVEYVIRLLGLADIADCLVGDPEARQGISLEERKRLTIGLELVAKPKILFLDEPTSGLDAQSSFSIVQFMRTLAAEGQTILCTIHQPSALLFEQFDRLLLLMRGGYTVYFGDLGPDAQTLIRYFESHGAPRCPPAANPAEYILDVVSGGTTWGDEWEKSDERQQVIAELDRINGIKQASSLDDDGAEDSSRKYARHLPVQMRIVMARMFLGHWRDLQYNMTRLGLQIICALVVGFSFIHEGDGVAQTQNKIFAIFQTAVLSVLVINQ</sequence>
<evidence type="ECO:0000313" key="1">
    <source>
        <dbReference type="EMBL" id="KAJ2793771.1"/>
    </source>
</evidence>
<keyword evidence="1" id="KW-0067">ATP-binding</keyword>
<feature type="non-terminal residue" evidence="1">
    <location>
        <position position="1"/>
    </location>
</feature>
<organism evidence="1 2">
    <name type="scientific">Coemansia helicoidea</name>
    <dbReference type="NCBI Taxonomy" id="1286919"/>
    <lineage>
        <taxon>Eukaryota</taxon>
        <taxon>Fungi</taxon>
        <taxon>Fungi incertae sedis</taxon>
        <taxon>Zoopagomycota</taxon>
        <taxon>Kickxellomycotina</taxon>
        <taxon>Kickxellomycetes</taxon>
        <taxon>Kickxellales</taxon>
        <taxon>Kickxellaceae</taxon>
        <taxon>Coemansia</taxon>
    </lineage>
</organism>
<proteinExistence type="predicted"/>
<feature type="non-terminal residue" evidence="1">
    <location>
        <position position="523"/>
    </location>
</feature>
<comment type="caution">
    <text evidence="1">The sequence shown here is derived from an EMBL/GenBank/DDBJ whole genome shotgun (WGS) entry which is preliminary data.</text>
</comment>
<gene>
    <name evidence="1" type="primary">SNQ2_3</name>
    <name evidence="1" type="ORF">H4R21_005762</name>
</gene>